<name>A0A914HJ29_GLORO</name>
<protein>
    <submittedName>
        <fullName evidence="2">Uncharacterized protein</fullName>
    </submittedName>
</protein>
<sequence length="78" mass="8679">MENGVVAPFCNLLGASDGEITLKVLNGLKRALNNAQKREKVIELIEKCGGLRKIKQLKTKESKLVLKMIEKQQSSKLD</sequence>
<keyword evidence="1" id="KW-1185">Reference proteome</keyword>
<dbReference type="WBParaSite" id="Gr19_v10_g1763.t1">
    <property type="protein sequence ID" value="Gr19_v10_g1763.t1"/>
    <property type="gene ID" value="Gr19_v10_g1763"/>
</dbReference>
<proteinExistence type="predicted"/>
<dbReference type="AlphaFoldDB" id="A0A914HJ29"/>
<reference evidence="2" key="1">
    <citation type="submission" date="2022-11" db="UniProtKB">
        <authorList>
            <consortium name="WormBaseParasite"/>
        </authorList>
    </citation>
    <scope>IDENTIFICATION</scope>
</reference>
<accession>A0A914HJ29</accession>
<evidence type="ECO:0000313" key="2">
    <source>
        <dbReference type="WBParaSite" id="Gr19_v10_g1763.t1"/>
    </source>
</evidence>
<dbReference type="InterPro" id="IPR011989">
    <property type="entry name" value="ARM-like"/>
</dbReference>
<dbReference type="Gene3D" id="1.25.10.10">
    <property type="entry name" value="Leucine-rich Repeat Variant"/>
    <property type="match status" value="1"/>
</dbReference>
<dbReference type="Proteomes" id="UP000887572">
    <property type="component" value="Unplaced"/>
</dbReference>
<organism evidence="1 2">
    <name type="scientific">Globodera rostochiensis</name>
    <name type="common">Golden nematode worm</name>
    <name type="synonym">Heterodera rostochiensis</name>
    <dbReference type="NCBI Taxonomy" id="31243"/>
    <lineage>
        <taxon>Eukaryota</taxon>
        <taxon>Metazoa</taxon>
        <taxon>Ecdysozoa</taxon>
        <taxon>Nematoda</taxon>
        <taxon>Chromadorea</taxon>
        <taxon>Rhabditida</taxon>
        <taxon>Tylenchina</taxon>
        <taxon>Tylenchomorpha</taxon>
        <taxon>Tylenchoidea</taxon>
        <taxon>Heteroderidae</taxon>
        <taxon>Heteroderinae</taxon>
        <taxon>Globodera</taxon>
    </lineage>
</organism>
<evidence type="ECO:0000313" key="1">
    <source>
        <dbReference type="Proteomes" id="UP000887572"/>
    </source>
</evidence>